<sequence>TKDELDWSGESTDMQGRYDVGVGPMSHKFMLDLNGEVEWETYIDIALGSQFKSLEVFAWKKERKESKNDVFVANRKKELIEKDVEVGDEVQVKEDVEVGEEVLDEEDVEVGEELSDGNLDVN</sequence>
<dbReference type="Gramene" id="ORGLA06G0277700.1">
    <property type="protein sequence ID" value="ORGLA06G0277700.1"/>
    <property type="gene ID" value="ORGLA06G0277700"/>
</dbReference>
<dbReference type="STRING" id="4538.I1Q6L4"/>
<evidence type="ECO:0000313" key="3">
    <source>
        <dbReference type="Proteomes" id="UP000007306"/>
    </source>
</evidence>
<evidence type="ECO:0000256" key="1">
    <source>
        <dbReference type="SAM" id="MobiDB-lite"/>
    </source>
</evidence>
<reference evidence="2" key="1">
    <citation type="submission" date="2015-06" db="UniProtKB">
        <authorList>
            <consortium name="EnsemblPlants"/>
        </authorList>
    </citation>
    <scope>IDENTIFICATION</scope>
</reference>
<protein>
    <submittedName>
        <fullName evidence="2">Uncharacterized protein</fullName>
    </submittedName>
</protein>
<name>I1Q6L4_ORYGL</name>
<organism evidence="2 3">
    <name type="scientific">Oryza glaberrima</name>
    <name type="common">African rice</name>
    <dbReference type="NCBI Taxonomy" id="4538"/>
    <lineage>
        <taxon>Eukaryota</taxon>
        <taxon>Viridiplantae</taxon>
        <taxon>Streptophyta</taxon>
        <taxon>Embryophyta</taxon>
        <taxon>Tracheophyta</taxon>
        <taxon>Spermatophyta</taxon>
        <taxon>Magnoliopsida</taxon>
        <taxon>Liliopsida</taxon>
        <taxon>Poales</taxon>
        <taxon>Poaceae</taxon>
        <taxon>BOP clade</taxon>
        <taxon>Oryzoideae</taxon>
        <taxon>Oryzeae</taxon>
        <taxon>Oryzinae</taxon>
        <taxon>Oryza</taxon>
    </lineage>
</organism>
<dbReference type="EnsemblPlants" id="ORGLA06G0277700.1">
    <property type="protein sequence ID" value="ORGLA06G0277700.1"/>
    <property type="gene ID" value="ORGLA06G0277700"/>
</dbReference>
<proteinExistence type="predicted"/>
<accession>I1Q6L4</accession>
<reference evidence="3" key="2">
    <citation type="submission" date="2018-04" db="EMBL/GenBank/DDBJ databases">
        <title>OglaRS2 (Oryza glaberrima Reference Sequence Version 2).</title>
        <authorList>
            <person name="Zhang J."/>
            <person name="Kudrna D."/>
            <person name="Lee S."/>
            <person name="Talag J."/>
            <person name="Rajasekar S."/>
            <person name="Wing R.A."/>
        </authorList>
    </citation>
    <scope>NUCLEOTIDE SEQUENCE [LARGE SCALE GENOMIC DNA]</scope>
    <source>
        <strain evidence="3">cv. IRGC 96717</strain>
    </source>
</reference>
<keyword evidence="3" id="KW-1185">Reference proteome</keyword>
<dbReference type="HOGENOM" id="CLU_2088514_0_0_1"/>
<feature type="region of interest" description="Disordered" evidence="1">
    <location>
        <begin position="101"/>
        <end position="122"/>
    </location>
</feature>
<feature type="compositionally biased region" description="Acidic residues" evidence="1">
    <location>
        <begin position="101"/>
        <end position="115"/>
    </location>
</feature>
<dbReference type="Proteomes" id="UP000007306">
    <property type="component" value="Unassembled WGS sequence"/>
</dbReference>
<dbReference type="AlphaFoldDB" id="I1Q6L4"/>
<evidence type="ECO:0000313" key="2">
    <source>
        <dbReference type="EnsemblPlants" id="ORGLA06G0277700.1"/>
    </source>
</evidence>